<accession>A0ABS4W429</accession>
<proteinExistence type="inferred from homology"/>
<organism evidence="6 7">
    <name type="scientific">Pseudonocardia parietis</name>
    <dbReference type="NCBI Taxonomy" id="570936"/>
    <lineage>
        <taxon>Bacteria</taxon>
        <taxon>Bacillati</taxon>
        <taxon>Actinomycetota</taxon>
        <taxon>Actinomycetes</taxon>
        <taxon>Pseudonocardiales</taxon>
        <taxon>Pseudonocardiaceae</taxon>
        <taxon>Pseudonocardia</taxon>
    </lineage>
</organism>
<sequence>MTVNRYLEGPFAPVHEEVTAFDLPVTGRVPDELEGRYLRIGPNPLGIEDPAAHVWAGGVGMVHGVRLRDGRAEWYRNRWVRSSGVLDALGEPPRPDSLDPAMDFAPNTHVIGHAGRTFALVEAGGLPYELGYELDTHGPCGLGATDGGFSANAHSKLDPRTGELHSLAYLPGVPFVQHIVTDANGVVTRSTDIPTGPDTPYLHDFALTQSHVVLFDTPLAYSTAALAAGTRPDVALQWFPDRGGRVGVLPRGGGPVRWIESRGVHISHTLNAYDDGAGIVVDVVCGDGPVDQTDPGGVRPALERWTIDLLAGAVRMQRLDDRPQDFPRVNETVVSLPHRYGYSAVTAHYDLPFTADPRRPDEAFTNALVKHDLLRGTSEVHGFARDAAVGEGAFAAVPGSTVEDDGYLLAYVHDPGRGAADLTVLAARDFTGPPVARIHLPVRVPLGLHGSWVPDA</sequence>
<evidence type="ECO:0000313" key="7">
    <source>
        <dbReference type="Proteomes" id="UP001519295"/>
    </source>
</evidence>
<comment type="similarity">
    <text evidence="1 5">Belongs to the carotenoid oxygenase family.</text>
</comment>
<evidence type="ECO:0000256" key="3">
    <source>
        <dbReference type="ARBA" id="ARBA00023002"/>
    </source>
</evidence>
<protein>
    <recommendedName>
        <fullName evidence="5">Dioxygenase</fullName>
        <ecNumber evidence="5">1.13.11.-</ecNumber>
    </recommendedName>
</protein>
<dbReference type="Proteomes" id="UP001519295">
    <property type="component" value="Unassembled WGS sequence"/>
</dbReference>
<keyword evidence="2 5" id="KW-0479">Metal-binding</keyword>
<dbReference type="EMBL" id="JAGINU010000001">
    <property type="protein sequence ID" value="MBP2370967.1"/>
    <property type="molecule type" value="Genomic_DNA"/>
</dbReference>
<evidence type="ECO:0000313" key="6">
    <source>
        <dbReference type="EMBL" id="MBP2370967.1"/>
    </source>
</evidence>
<evidence type="ECO:0000256" key="2">
    <source>
        <dbReference type="ARBA" id="ARBA00022723"/>
    </source>
</evidence>
<dbReference type="EC" id="1.13.11.-" evidence="5"/>
<name>A0ABS4W429_9PSEU</name>
<dbReference type="InterPro" id="IPR004294">
    <property type="entry name" value="Carotenoid_Oase"/>
</dbReference>
<dbReference type="Pfam" id="PF03055">
    <property type="entry name" value="RPE65"/>
    <property type="match status" value="1"/>
</dbReference>
<dbReference type="PANTHER" id="PTHR10543">
    <property type="entry name" value="BETA-CAROTENE DIOXYGENASE"/>
    <property type="match status" value="1"/>
</dbReference>
<gene>
    <name evidence="6" type="ORF">JOF36_006663</name>
</gene>
<reference evidence="6 7" key="1">
    <citation type="submission" date="2021-03" db="EMBL/GenBank/DDBJ databases">
        <title>Sequencing the genomes of 1000 actinobacteria strains.</title>
        <authorList>
            <person name="Klenk H.-P."/>
        </authorList>
    </citation>
    <scope>NUCLEOTIDE SEQUENCE [LARGE SCALE GENOMIC DNA]</scope>
    <source>
        <strain evidence="6 7">DSM 45256</strain>
    </source>
</reference>
<evidence type="ECO:0000256" key="4">
    <source>
        <dbReference type="ARBA" id="ARBA00023004"/>
    </source>
</evidence>
<evidence type="ECO:0000256" key="5">
    <source>
        <dbReference type="RuleBase" id="RU364048"/>
    </source>
</evidence>
<dbReference type="PANTHER" id="PTHR10543:SF89">
    <property type="entry name" value="CAROTENOID 9,10(9',10')-CLEAVAGE DIOXYGENASE 1"/>
    <property type="match status" value="1"/>
</dbReference>
<comment type="caution">
    <text evidence="6">The sequence shown here is derived from an EMBL/GenBank/DDBJ whole genome shotgun (WGS) entry which is preliminary data.</text>
</comment>
<comment type="cofactor">
    <cofactor evidence="5">
        <name>Fe(2+)</name>
        <dbReference type="ChEBI" id="CHEBI:29033"/>
    </cofactor>
    <text evidence="5">Binds 1 Fe(2+) ion per subunit.</text>
</comment>
<dbReference type="GO" id="GO:0051213">
    <property type="term" value="F:dioxygenase activity"/>
    <property type="evidence" value="ECO:0007669"/>
    <property type="project" value="UniProtKB-KW"/>
</dbReference>
<keyword evidence="5 6" id="KW-0223">Dioxygenase</keyword>
<evidence type="ECO:0000256" key="1">
    <source>
        <dbReference type="ARBA" id="ARBA00006787"/>
    </source>
</evidence>
<keyword evidence="7" id="KW-1185">Reference proteome</keyword>
<keyword evidence="4 5" id="KW-0408">Iron</keyword>
<dbReference type="RefSeq" id="WP_210034588.1">
    <property type="nucleotide sequence ID" value="NZ_JAGINU010000001.1"/>
</dbReference>
<keyword evidence="3 5" id="KW-0560">Oxidoreductase</keyword>